<accession>A0A833VIQ8</accession>
<proteinExistence type="predicted"/>
<evidence type="ECO:0000256" key="3">
    <source>
        <dbReference type="ARBA" id="ARBA00022679"/>
    </source>
</evidence>
<dbReference type="AlphaFoldDB" id="A0A833VIQ8"/>
<protein>
    <submittedName>
        <fullName evidence="7">Xylosyltransferase 1-like protein</fullName>
    </submittedName>
</protein>
<evidence type="ECO:0000256" key="6">
    <source>
        <dbReference type="SAM" id="Phobius"/>
    </source>
</evidence>
<reference evidence="7" key="1">
    <citation type="submission" date="2020-01" db="EMBL/GenBank/DDBJ databases">
        <title>Genome sequence of Kobresia littledalei, the first chromosome-level genome in the family Cyperaceae.</title>
        <authorList>
            <person name="Qu G."/>
        </authorList>
    </citation>
    <scope>NUCLEOTIDE SEQUENCE</scope>
    <source>
        <strain evidence="7">C.B.Clarke</strain>
        <tissue evidence="7">Leaf</tissue>
    </source>
</reference>
<evidence type="ECO:0000256" key="2">
    <source>
        <dbReference type="ARBA" id="ARBA00022676"/>
    </source>
</evidence>
<gene>
    <name evidence="7" type="ORF">FCM35_KLT06761</name>
</gene>
<evidence type="ECO:0000313" key="8">
    <source>
        <dbReference type="Proteomes" id="UP000623129"/>
    </source>
</evidence>
<keyword evidence="6" id="KW-1133">Transmembrane helix</keyword>
<organism evidence="7 8">
    <name type="scientific">Carex littledalei</name>
    <dbReference type="NCBI Taxonomy" id="544730"/>
    <lineage>
        <taxon>Eukaryota</taxon>
        <taxon>Viridiplantae</taxon>
        <taxon>Streptophyta</taxon>
        <taxon>Embryophyta</taxon>
        <taxon>Tracheophyta</taxon>
        <taxon>Spermatophyta</taxon>
        <taxon>Magnoliopsida</taxon>
        <taxon>Liliopsida</taxon>
        <taxon>Poales</taxon>
        <taxon>Cyperaceae</taxon>
        <taxon>Cyperoideae</taxon>
        <taxon>Cariceae</taxon>
        <taxon>Carex</taxon>
        <taxon>Carex subgen. Euthyceras</taxon>
    </lineage>
</organism>
<evidence type="ECO:0000256" key="5">
    <source>
        <dbReference type="ARBA" id="ARBA00023180"/>
    </source>
</evidence>
<dbReference type="PANTHER" id="PTHR45719">
    <property type="entry name" value="GLYCOSYLTRANSFERASE"/>
    <property type="match status" value="1"/>
</dbReference>
<keyword evidence="6" id="KW-0812">Transmembrane</keyword>
<keyword evidence="2" id="KW-0328">Glycosyltransferase</keyword>
<comment type="caution">
    <text evidence="7">The sequence shown here is derived from an EMBL/GenBank/DDBJ whole genome shotgun (WGS) entry which is preliminary data.</text>
</comment>
<evidence type="ECO:0000256" key="1">
    <source>
        <dbReference type="ARBA" id="ARBA00004606"/>
    </source>
</evidence>
<dbReference type="GO" id="GO:0016020">
    <property type="term" value="C:membrane"/>
    <property type="evidence" value="ECO:0007669"/>
    <property type="project" value="UniProtKB-SubCell"/>
</dbReference>
<keyword evidence="8" id="KW-1185">Reference proteome</keyword>
<evidence type="ECO:0000313" key="7">
    <source>
        <dbReference type="EMBL" id="KAF3328155.1"/>
    </source>
</evidence>
<dbReference type="InterPro" id="IPR003406">
    <property type="entry name" value="Glyco_trans_14"/>
</dbReference>
<dbReference type="Pfam" id="PF02485">
    <property type="entry name" value="Branch"/>
    <property type="match status" value="1"/>
</dbReference>
<keyword evidence="3 7" id="KW-0808">Transferase</keyword>
<dbReference type="Proteomes" id="UP000623129">
    <property type="component" value="Unassembled WGS sequence"/>
</dbReference>
<dbReference type="EMBL" id="SWLB01000016">
    <property type="protein sequence ID" value="KAF3328155.1"/>
    <property type="molecule type" value="Genomic_DNA"/>
</dbReference>
<comment type="subcellular location">
    <subcellularLocation>
        <location evidence="1">Membrane</location>
        <topology evidence="1">Single-pass type II membrane protein</topology>
    </subcellularLocation>
</comment>
<sequence>MHQPSPLLLPQTFFPKEPRPLYCLLVTVFIFFLFLLSLPFSPSPPPAALPSLSLHSATSPPLPSFAYLLTGSAEDSDRLLRLLLATYHPSNLYLLHLDRAASKSQRVKLARAIRAIPVIQSSGNVHVVGEPGFSNPRGASALAVTLHGAAVLLRLGMGWDWFVTLDASDYPLITQDDLLHVFSFLPRDLNFIQHTSYIGWKESRRIRPIVVDPSLYLSTRTDIVYATQKRDLPSAYRLFTGSSSVILSRKFVEYCILGTENLPRSLLMYYANIPSPHLNYFHTVLCNSPEFNSTVVNDHLHYIKYVSPSQKEPVSLTVDDISNLTKSGVAFGMRFGKGNPILDRIDEEILGRKSKRMVPGGWCLGEGQGDPCAVWGGSDVIRPGPRAMKLAEYVAGLLSGERFHGSQCTWD</sequence>
<name>A0A833VIQ8_9POAL</name>
<dbReference type="PANTHER" id="PTHR45719:SF10">
    <property type="entry name" value="CORE-2_I-BRANCHING BETA-1,6-N-ACETYLGLUCOSAMINYLTRANSFERASE FAMILY PROTEIN"/>
    <property type="match status" value="1"/>
</dbReference>
<dbReference type="InterPro" id="IPR044610">
    <property type="entry name" value="GLCAT14A/B/C"/>
</dbReference>
<evidence type="ECO:0000256" key="4">
    <source>
        <dbReference type="ARBA" id="ARBA00023136"/>
    </source>
</evidence>
<feature type="transmembrane region" description="Helical" evidence="6">
    <location>
        <begin position="21"/>
        <end position="40"/>
    </location>
</feature>
<dbReference type="GO" id="GO:0015020">
    <property type="term" value="F:glucuronosyltransferase activity"/>
    <property type="evidence" value="ECO:0007669"/>
    <property type="project" value="InterPro"/>
</dbReference>
<keyword evidence="5" id="KW-0325">Glycoprotein</keyword>
<dbReference type="OrthoDB" id="2019572at2759"/>
<keyword evidence="4 6" id="KW-0472">Membrane</keyword>